<dbReference type="EMBL" id="GL732670">
    <property type="protein sequence ID" value="EFX67697.1"/>
    <property type="molecule type" value="Genomic_DNA"/>
</dbReference>
<dbReference type="KEGG" id="dpx:DAPPUDRAFT_115242"/>
<dbReference type="InterPro" id="IPR044574">
    <property type="entry name" value="ARIP4-like"/>
</dbReference>
<protein>
    <submittedName>
        <fullName evidence="8">Uncharacterized protein</fullName>
    </submittedName>
</protein>
<comment type="subcellular location">
    <subcellularLocation>
        <location evidence="1">Nucleus</location>
    </subcellularLocation>
</comment>
<keyword evidence="7" id="KW-0539">Nucleus</keyword>
<dbReference type="InParanoid" id="E9HKQ2"/>
<name>E9HKQ2_DAPPU</name>
<keyword evidence="3" id="KW-0547">Nucleotide-binding</keyword>
<proteinExistence type="inferred from homology"/>
<keyword evidence="4" id="KW-0378">Hydrolase</keyword>
<dbReference type="AlphaFoldDB" id="E9HKQ2"/>
<evidence type="ECO:0000256" key="3">
    <source>
        <dbReference type="ARBA" id="ARBA00022741"/>
    </source>
</evidence>
<dbReference type="STRING" id="6669.E9HKQ2"/>
<comment type="similarity">
    <text evidence="2">Belongs to the SNF2/RAD54 helicase family.</text>
</comment>
<evidence type="ECO:0000313" key="8">
    <source>
        <dbReference type="EMBL" id="EFX67697.1"/>
    </source>
</evidence>
<sequence>MYNYVDHMDVDRMDVNEIDGDRPAYQDLLRDVRIEPEQQEDVTMEVDNHEDDSMVKRVLVVCPSGSILNWFDKFKLSLPKEPGFKVYQMAGVKHNSKDHKNDIRLPMLKTWHDDGGVMIIGSDMLGNLTNPKYKKIEYR</sequence>
<evidence type="ECO:0000256" key="5">
    <source>
        <dbReference type="ARBA" id="ARBA00022840"/>
    </source>
</evidence>
<dbReference type="GO" id="GO:0004386">
    <property type="term" value="F:helicase activity"/>
    <property type="evidence" value="ECO:0007669"/>
    <property type="project" value="UniProtKB-KW"/>
</dbReference>
<dbReference type="InterPro" id="IPR038718">
    <property type="entry name" value="SNF2-like_sf"/>
</dbReference>
<gene>
    <name evidence="8" type="ORF">DAPPUDRAFT_115242</name>
</gene>
<dbReference type="GO" id="GO:0016887">
    <property type="term" value="F:ATP hydrolysis activity"/>
    <property type="evidence" value="ECO:0007669"/>
    <property type="project" value="InterPro"/>
</dbReference>
<keyword evidence="4" id="KW-0347">Helicase</keyword>
<dbReference type="Proteomes" id="UP000000305">
    <property type="component" value="Unassembled WGS sequence"/>
</dbReference>
<dbReference type="Gene3D" id="3.40.50.10810">
    <property type="entry name" value="Tandem AAA-ATPase domain"/>
    <property type="match status" value="1"/>
</dbReference>
<keyword evidence="9" id="KW-1185">Reference proteome</keyword>
<evidence type="ECO:0000313" key="9">
    <source>
        <dbReference type="Proteomes" id="UP000000305"/>
    </source>
</evidence>
<dbReference type="GO" id="GO:0005634">
    <property type="term" value="C:nucleus"/>
    <property type="evidence" value="ECO:0007669"/>
    <property type="project" value="UniProtKB-SubCell"/>
</dbReference>
<organism evidence="8 9">
    <name type="scientific">Daphnia pulex</name>
    <name type="common">Water flea</name>
    <dbReference type="NCBI Taxonomy" id="6669"/>
    <lineage>
        <taxon>Eukaryota</taxon>
        <taxon>Metazoa</taxon>
        <taxon>Ecdysozoa</taxon>
        <taxon>Arthropoda</taxon>
        <taxon>Crustacea</taxon>
        <taxon>Branchiopoda</taxon>
        <taxon>Diplostraca</taxon>
        <taxon>Cladocera</taxon>
        <taxon>Anomopoda</taxon>
        <taxon>Daphniidae</taxon>
        <taxon>Daphnia</taxon>
    </lineage>
</organism>
<evidence type="ECO:0000256" key="6">
    <source>
        <dbReference type="ARBA" id="ARBA00023125"/>
    </source>
</evidence>
<evidence type="ECO:0000256" key="2">
    <source>
        <dbReference type="ARBA" id="ARBA00007025"/>
    </source>
</evidence>
<keyword evidence="5" id="KW-0067">ATP-binding</keyword>
<dbReference type="HOGENOM" id="CLU_1847125_0_0_1"/>
<dbReference type="GO" id="GO:0003677">
    <property type="term" value="F:DNA binding"/>
    <property type="evidence" value="ECO:0007669"/>
    <property type="project" value="UniProtKB-KW"/>
</dbReference>
<evidence type="ECO:0000256" key="4">
    <source>
        <dbReference type="ARBA" id="ARBA00022806"/>
    </source>
</evidence>
<dbReference type="PANTHER" id="PTHR45797:SF3">
    <property type="entry name" value="TRANSCRIPTIONAL REGULATOR ATRX HOMOLOG"/>
    <property type="match status" value="1"/>
</dbReference>
<reference evidence="8 9" key="1">
    <citation type="journal article" date="2011" name="Science">
        <title>The ecoresponsive genome of Daphnia pulex.</title>
        <authorList>
            <person name="Colbourne J.K."/>
            <person name="Pfrender M.E."/>
            <person name="Gilbert D."/>
            <person name="Thomas W.K."/>
            <person name="Tucker A."/>
            <person name="Oakley T.H."/>
            <person name="Tokishita S."/>
            <person name="Aerts A."/>
            <person name="Arnold G.J."/>
            <person name="Basu M.K."/>
            <person name="Bauer D.J."/>
            <person name="Caceres C.E."/>
            <person name="Carmel L."/>
            <person name="Casola C."/>
            <person name="Choi J.H."/>
            <person name="Detter J.C."/>
            <person name="Dong Q."/>
            <person name="Dusheyko S."/>
            <person name="Eads B.D."/>
            <person name="Frohlich T."/>
            <person name="Geiler-Samerotte K.A."/>
            <person name="Gerlach D."/>
            <person name="Hatcher P."/>
            <person name="Jogdeo S."/>
            <person name="Krijgsveld J."/>
            <person name="Kriventseva E.V."/>
            <person name="Kultz D."/>
            <person name="Laforsch C."/>
            <person name="Lindquist E."/>
            <person name="Lopez J."/>
            <person name="Manak J.R."/>
            <person name="Muller J."/>
            <person name="Pangilinan J."/>
            <person name="Patwardhan R.P."/>
            <person name="Pitluck S."/>
            <person name="Pritham E.J."/>
            <person name="Rechtsteiner A."/>
            <person name="Rho M."/>
            <person name="Rogozin I.B."/>
            <person name="Sakarya O."/>
            <person name="Salamov A."/>
            <person name="Schaack S."/>
            <person name="Shapiro H."/>
            <person name="Shiga Y."/>
            <person name="Skalitzky C."/>
            <person name="Smith Z."/>
            <person name="Souvorov A."/>
            <person name="Sung W."/>
            <person name="Tang Z."/>
            <person name="Tsuchiya D."/>
            <person name="Tu H."/>
            <person name="Vos H."/>
            <person name="Wang M."/>
            <person name="Wolf Y.I."/>
            <person name="Yamagata H."/>
            <person name="Yamada T."/>
            <person name="Ye Y."/>
            <person name="Shaw J.R."/>
            <person name="Andrews J."/>
            <person name="Crease T.J."/>
            <person name="Tang H."/>
            <person name="Lucas S.M."/>
            <person name="Robertson H.M."/>
            <person name="Bork P."/>
            <person name="Koonin E.V."/>
            <person name="Zdobnov E.M."/>
            <person name="Grigoriev I.V."/>
            <person name="Lynch M."/>
            <person name="Boore J.L."/>
        </authorList>
    </citation>
    <scope>NUCLEOTIDE SEQUENCE [LARGE SCALE GENOMIC DNA]</scope>
</reference>
<accession>E9HKQ2</accession>
<keyword evidence="6" id="KW-0238">DNA-binding</keyword>
<evidence type="ECO:0000256" key="7">
    <source>
        <dbReference type="ARBA" id="ARBA00023242"/>
    </source>
</evidence>
<dbReference type="GO" id="GO:0005524">
    <property type="term" value="F:ATP binding"/>
    <property type="evidence" value="ECO:0007669"/>
    <property type="project" value="UniProtKB-KW"/>
</dbReference>
<evidence type="ECO:0000256" key="1">
    <source>
        <dbReference type="ARBA" id="ARBA00004123"/>
    </source>
</evidence>
<dbReference type="PANTHER" id="PTHR45797">
    <property type="entry name" value="RAD54-LIKE"/>
    <property type="match status" value="1"/>
</dbReference>